<dbReference type="PANTHER" id="PTHR30003">
    <property type="entry name" value="L-LACTATE PERMEASE"/>
    <property type="match status" value="1"/>
</dbReference>
<dbReference type="GO" id="GO:0015129">
    <property type="term" value="F:lactate transmembrane transporter activity"/>
    <property type="evidence" value="ECO:0007669"/>
    <property type="project" value="UniProtKB-UniRule"/>
</dbReference>
<keyword evidence="7 8" id="KW-0472">Membrane</keyword>
<evidence type="ECO:0000256" key="7">
    <source>
        <dbReference type="ARBA" id="ARBA00023136"/>
    </source>
</evidence>
<keyword evidence="6 8" id="KW-1133">Transmembrane helix</keyword>
<evidence type="ECO:0000256" key="9">
    <source>
        <dbReference type="SAM" id="MobiDB-lite"/>
    </source>
</evidence>
<evidence type="ECO:0000256" key="1">
    <source>
        <dbReference type="ARBA" id="ARBA00004651"/>
    </source>
</evidence>
<evidence type="ECO:0000313" key="11">
    <source>
        <dbReference type="Proteomes" id="UP000199341"/>
    </source>
</evidence>
<dbReference type="PANTHER" id="PTHR30003:SF0">
    <property type="entry name" value="GLYCOLATE PERMEASE GLCA-RELATED"/>
    <property type="match status" value="1"/>
</dbReference>
<feature type="transmembrane region" description="Helical" evidence="8">
    <location>
        <begin position="368"/>
        <end position="386"/>
    </location>
</feature>
<dbReference type="AlphaFoldDB" id="A0A1G9YIV5"/>
<keyword evidence="4 8" id="KW-1003">Cell membrane</keyword>
<organism evidence="10 11">
    <name type="scientific">Actinacidiphila guanduensis</name>
    <dbReference type="NCBI Taxonomy" id="310781"/>
    <lineage>
        <taxon>Bacteria</taxon>
        <taxon>Bacillati</taxon>
        <taxon>Actinomycetota</taxon>
        <taxon>Actinomycetes</taxon>
        <taxon>Kitasatosporales</taxon>
        <taxon>Streptomycetaceae</taxon>
        <taxon>Actinacidiphila</taxon>
    </lineage>
</organism>
<feature type="transmembrane region" description="Helical" evidence="8">
    <location>
        <begin position="221"/>
        <end position="240"/>
    </location>
</feature>
<accession>A0A1G9YIV5</accession>
<feature type="transmembrane region" description="Helical" evidence="8">
    <location>
        <begin position="432"/>
        <end position="455"/>
    </location>
</feature>
<dbReference type="STRING" id="310781.SAMN05216259_102587"/>
<evidence type="ECO:0000256" key="2">
    <source>
        <dbReference type="ARBA" id="ARBA00010100"/>
    </source>
</evidence>
<keyword evidence="3 8" id="KW-0813">Transport</keyword>
<keyword evidence="5 8" id="KW-0812">Transmembrane</keyword>
<feature type="region of interest" description="Disordered" evidence="9">
    <location>
        <begin position="300"/>
        <end position="341"/>
    </location>
</feature>
<dbReference type="InterPro" id="IPR003804">
    <property type="entry name" value="Lactate_perm"/>
</dbReference>
<feature type="transmembrane region" description="Helical" evidence="8">
    <location>
        <begin position="467"/>
        <end position="485"/>
    </location>
</feature>
<feature type="transmembrane region" description="Helical" evidence="8">
    <location>
        <begin position="187"/>
        <end position="209"/>
    </location>
</feature>
<dbReference type="Proteomes" id="UP000199341">
    <property type="component" value="Unassembled WGS sequence"/>
</dbReference>
<feature type="transmembrane region" description="Helical" evidence="8">
    <location>
        <begin position="497"/>
        <end position="516"/>
    </location>
</feature>
<dbReference type="RefSeq" id="WP_093783201.1">
    <property type="nucleotide sequence ID" value="NZ_FNIE01000002.1"/>
</dbReference>
<feature type="transmembrane region" description="Helical" evidence="8">
    <location>
        <begin position="40"/>
        <end position="60"/>
    </location>
</feature>
<evidence type="ECO:0000256" key="3">
    <source>
        <dbReference type="ARBA" id="ARBA00022448"/>
    </source>
</evidence>
<keyword evidence="11" id="KW-1185">Reference proteome</keyword>
<evidence type="ECO:0000313" key="10">
    <source>
        <dbReference type="EMBL" id="SDN09084.1"/>
    </source>
</evidence>
<feature type="transmembrane region" description="Helical" evidence="8">
    <location>
        <begin position="96"/>
        <end position="116"/>
    </location>
</feature>
<feature type="transmembrane region" description="Helical" evidence="8">
    <location>
        <begin position="278"/>
        <end position="295"/>
    </location>
</feature>
<dbReference type="GO" id="GO:0005886">
    <property type="term" value="C:plasma membrane"/>
    <property type="evidence" value="ECO:0007669"/>
    <property type="project" value="UniProtKB-SubCell"/>
</dbReference>
<reference evidence="10 11" key="1">
    <citation type="submission" date="2016-10" db="EMBL/GenBank/DDBJ databases">
        <authorList>
            <person name="de Groot N.N."/>
        </authorList>
    </citation>
    <scope>NUCLEOTIDE SEQUENCE [LARGE SCALE GENOMIC DNA]</scope>
    <source>
        <strain evidence="10 11">CGMCC 4.2022</strain>
    </source>
</reference>
<feature type="transmembrane region" description="Helical" evidence="8">
    <location>
        <begin position="66"/>
        <end position="84"/>
    </location>
</feature>
<evidence type="ECO:0000256" key="4">
    <source>
        <dbReference type="ARBA" id="ARBA00022475"/>
    </source>
</evidence>
<dbReference type="EMBL" id="FNIE01000002">
    <property type="protein sequence ID" value="SDN09084.1"/>
    <property type="molecule type" value="Genomic_DNA"/>
</dbReference>
<protein>
    <recommendedName>
        <fullName evidence="8">L-lactate permease</fullName>
    </recommendedName>
</protein>
<feature type="transmembrane region" description="Helical" evidence="8">
    <location>
        <begin position="588"/>
        <end position="605"/>
    </location>
</feature>
<feature type="compositionally biased region" description="Gly residues" evidence="9">
    <location>
        <begin position="320"/>
        <end position="340"/>
    </location>
</feature>
<comment type="subcellular location">
    <subcellularLocation>
        <location evidence="1 8">Cell membrane</location>
        <topology evidence="1 8">Multi-pass membrane protein</topology>
    </subcellularLocation>
</comment>
<feature type="transmembrane region" description="Helical" evidence="8">
    <location>
        <begin position="252"/>
        <end position="272"/>
    </location>
</feature>
<gene>
    <name evidence="10" type="ORF">SAMN05216259_102587</name>
</gene>
<name>A0A1G9YIV5_9ACTN</name>
<dbReference type="Pfam" id="PF02652">
    <property type="entry name" value="Lactate_perm"/>
    <property type="match status" value="2"/>
</dbReference>
<feature type="transmembrane region" description="Helical" evidence="8">
    <location>
        <begin position="142"/>
        <end position="175"/>
    </location>
</feature>
<evidence type="ECO:0000256" key="6">
    <source>
        <dbReference type="ARBA" id="ARBA00022989"/>
    </source>
</evidence>
<proteinExistence type="inferred from homology"/>
<evidence type="ECO:0000256" key="8">
    <source>
        <dbReference type="RuleBase" id="RU365092"/>
    </source>
</evidence>
<comment type="function">
    <text evidence="8">Uptake of L-lactate across the membrane. Can also transport D-lactate and glycolate.</text>
</comment>
<comment type="similarity">
    <text evidence="2 8">Belongs to the lactate permease family.</text>
</comment>
<dbReference type="GO" id="GO:0015295">
    <property type="term" value="F:solute:proton symporter activity"/>
    <property type="evidence" value="ECO:0007669"/>
    <property type="project" value="TreeGrafter"/>
</dbReference>
<dbReference type="OrthoDB" id="9761056at2"/>
<sequence>MSLAVHSALAPAAPPGHPGLPGLVHLASYQQDYRPVGDSLGWSSLIAVLPLLVLFVLLGVLRMRAWLASLIGLAVALLLAITVYSMPAGDAFDSGLLGAAFGFFPIMWIVINAIWVHNLTVQTGHFDVLRRSFASVSDDQRVQAVIIAFCFGALMEALAGFGTPVAMCSVMLIALGFRPLKAATVALVANTAPVAFGAIAVPITTLAGVTGMPVDDLGSMVGRQTPVLALFVPLALVFIVDGRRGLRQTWQPAVLCGVVFAVFQYLASNFWSVQLADIIAALASALALLALTRVWHAAEPYQESDTDEEPGGTGANPPAGDGGTVPVGGTGGGPAAGGGHTDAMVLTRVESGPEPAPADSRLDVFRAYAPYLAIIVVFVLATRVPAITGKPPAKPGASGTGIESVTRIVNWPGLHITNADGNAVATTFKLNYLSAAGSLLLISGLLSMALLGVGARRALAAYGRTLDQLKFAVLTVMLVLALGYIMNESGETTTLGLWAAGAGGAFALLSPLLGWLGTAVTGSDTSSNSLFGTLQVTAAHQAGLSPLLMAAANSSGGVLGKMISPQNLAIAAAAVGYQGREGVIFRRVFLWSVVFVAFMCLLVYLQSTQVLDWMVVGTPKPAAP</sequence>
<evidence type="ECO:0000256" key="5">
    <source>
        <dbReference type="ARBA" id="ARBA00022692"/>
    </source>
</evidence>